<proteinExistence type="predicted"/>
<feature type="region of interest" description="Disordered" evidence="7">
    <location>
        <begin position="678"/>
        <end position="707"/>
    </location>
</feature>
<dbReference type="OrthoDB" id="9999863at2759"/>
<evidence type="ECO:0000256" key="4">
    <source>
        <dbReference type="ARBA" id="ARBA00022989"/>
    </source>
</evidence>
<feature type="region of interest" description="Disordered" evidence="7">
    <location>
        <begin position="196"/>
        <end position="235"/>
    </location>
</feature>
<dbReference type="EMBL" id="SNRW01005119">
    <property type="protein sequence ID" value="KAA6385763.1"/>
    <property type="molecule type" value="Genomic_DNA"/>
</dbReference>
<accession>A0A5J4VTY8</accession>
<evidence type="ECO:0000256" key="3">
    <source>
        <dbReference type="ARBA" id="ARBA00022692"/>
    </source>
</evidence>
<feature type="transmembrane region" description="Helical" evidence="8">
    <location>
        <begin position="638"/>
        <end position="658"/>
    </location>
</feature>
<evidence type="ECO:0000313" key="9">
    <source>
        <dbReference type="EMBL" id="KAA6385763.1"/>
    </source>
</evidence>
<feature type="compositionally biased region" description="Basic and acidic residues" evidence="7">
    <location>
        <begin position="695"/>
        <end position="707"/>
    </location>
</feature>
<feature type="region of interest" description="Disordered" evidence="7">
    <location>
        <begin position="367"/>
        <end position="403"/>
    </location>
</feature>
<dbReference type="GO" id="GO:0008324">
    <property type="term" value="F:monoatomic cation transmembrane transporter activity"/>
    <property type="evidence" value="ECO:0007669"/>
    <property type="project" value="InterPro"/>
</dbReference>
<dbReference type="InterPro" id="IPR051143">
    <property type="entry name" value="TrkH_K-transport"/>
</dbReference>
<dbReference type="Pfam" id="PF02386">
    <property type="entry name" value="TrkH"/>
    <property type="match status" value="2"/>
</dbReference>
<sequence length="999" mass="114961">MEVQNNQQPSERYPMLNRLIRFLKDIFFSYLLIHMLYILTVAILAGIAIYLIEQDNLQAKDPIPGHEDTKKVDYMDCFYLSMSSITDTGLTTLKFFKLHEVTQWISLILMQLGSNVMLSLVPVIIRRYQFRQHLKQHKRVIWYSSDCVYGFEDRIFYKGDTIHPEGVAVEYQDPNGYVPKVKDKIKLKLKMNKKLKDRLKEKQNQKKKRKEKIKRRQKQEKIKQNKEKEDDNQNYIKIPVIEDGILKDDEQQHLINNDESQTGDQGGKSSIGQKGQEKQDESSSSSEQSDVSISSSSSLSFYLTTSSSSSSSLYSSNVEHSGSDEYNNDNLQEKENELGQNGDLSVIKEQDNKISFQEIDQLTGIEHQPPSQSFQQTSQPTQPFQQTSDSQQQSSSSQQSSQQQQQQQLQQFPLINIPDVLCDEPLYDSIYEYTAMGKIIKYVCLYIFIMYSVGFIWIYIASSLLPWMQDVLAYQLEEQGISAVRFSIFAVVSSFNNAGFAILEGGGLSDIRGQWAVILPIGLLIAAGHTMFPVFFRLMIEITKDKGGSQRPIYHYLMVSSRKCYTHMFSSVQTRTLAYLFGLITLIQLIPILGIDWKQLQYEQEEKDYSGFGNFILAFVFSINTRAAGFSFMEEEQLHVGVLWILIAAMFFGPYPFIMALKGTAVNVEDFIETDKQKKKNEIGNQQNNENQIENSKDKQISKIDRDKQYKIKDRSKTVFGTKTAFGIRQEQFNNQFNSNSQTFNPQFSHISPMPTNSNQSFNQDQSPEFPQKQHKSHLTHRPVIIKKSQAEKWKIAVSFIVKLFRQQQDTTEGRDLWWILIAMFAVFVLEEQYLKGNGKGIEQGQKIMIQEVMIDDELINNKHYNINAKNKSQPATFAALRITFDLVSAYGNVGISLGCASYSGSGERPFFKDLSRIIFAMMMFFGKHREIPSSLDNAIDFRHFLTLPVAPEHIIYSEDKWKMVVSTKKGRKRMKRILSRSVIEYDNGNRQNIPSGSQ</sequence>
<feature type="compositionally biased region" description="Basic residues" evidence="7">
    <location>
        <begin position="205"/>
        <end position="218"/>
    </location>
</feature>
<feature type="transmembrane region" description="Helical" evidence="8">
    <location>
        <begin position="439"/>
        <end position="460"/>
    </location>
</feature>
<feature type="transmembrane region" description="Helical" evidence="8">
    <location>
        <begin position="104"/>
        <end position="125"/>
    </location>
</feature>
<protein>
    <submittedName>
        <fullName evidence="9">Putative Cation transporter</fullName>
    </submittedName>
</protein>
<dbReference type="GO" id="GO:0005886">
    <property type="term" value="C:plasma membrane"/>
    <property type="evidence" value="ECO:0007669"/>
    <property type="project" value="TreeGrafter"/>
</dbReference>
<feature type="transmembrane region" description="Helical" evidence="8">
    <location>
        <begin position="609"/>
        <end position="632"/>
    </location>
</feature>
<evidence type="ECO:0000313" key="10">
    <source>
        <dbReference type="Proteomes" id="UP000324800"/>
    </source>
</evidence>
<feature type="compositionally biased region" description="Polar residues" evidence="7">
    <location>
        <begin position="317"/>
        <end position="329"/>
    </location>
</feature>
<feature type="transmembrane region" description="Helical" evidence="8">
    <location>
        <begin position="515"/>
        <end position="536"/>
    </location>
</feature>
<feature type="compositionally biased region" description="Basic and acidic residues" evidence="7">
    <location>
        <begin position="219"/>
        <end position="231"/>
    </location>
</feature>
<dbReference type="PANTHER" id="PTHR31064">
    <property type="entry name" value="POTASSIUM TRANSPORT PROTEIN DDB_G0292412-RELATED"/>
    <property type="match status" value="1"/>
</dbReference>
<reference evidence="9 10" key="1">
    <citation type="submission" date="2019-03" db="EMBL/GenBank/DDBJ databases">
        <title>Single cell metagenomics reveals metabolic interactions within the superorganism composed of flagellate Streblomastix strix and complex community of Bacteroidetes bacteria on its surface.</title>
        <authorList>
            <person name="Treitli S.C."/>
            <person name="Kolisko M."/>
            <person name="Husnik F."/>
            <person name="Keeling P."/>
            <person name="Hampl V."/>
        </authorList>
    </citation>
    <scope>NUCLEOTIDE SEQUENCE [LARGE SCALE GENOMIC DNA]</scope>
    <source>
        <strain evidence="9">ST1C</strain>
    </source>
</reference>
<keyword evidence="6 8" id="KW-0472">Membrane</keyword>
<keyword evidence="3 8" id="KW-0812">Transmembrane</keyword>
<feature type="transmembrane region" description="Helical" evidence="8">
    <location>
        <begin position="577"/>
        <end position="597"/>
    </location>
</feature>
<dbReference type="SUPFAM" id="SSF81324">
    <property type="entry name" value="Voltage-gated potassium channels"/>
    <property type="match status" value="1"/>
</dbReference>
<feature type="compositionally biased region" description="Low complexity" evidence="7">
    <location>
        <begin position="282"/>
        <end position="316"/>
    </location>
</feature>
<feature type="non-terminal residue" evidence="9">
    <location>
        <position position="999"/>
    </location>
</feature>
<keyword evidence="4 8" id="KW-1133">Transmembrane helix</keyword>
<evidence type="ECO:0000256" key="6">
    <source>
        <dbReference type="ARBA" id="ARBA00023136"/>
    </source>
</evidence>
<dbReference type="InterPro" id="IPR003445">
    <property type="entry name" value="Cat_transpt"/>
</dbReference>
<comment type="subcellular location">
    <subcellularLocation>
        <location evidence="1">Membrane</location>
        <topology evidence="1">Multi-pass membrane protein</topology>
    </subcellularLocation>
</comment>
<evidence type="ECO:0000256" key="1">
    <source>
        <dbReference type="ARBA" id="ARBA00004141"/>
    </source>
</evidence>
<dbReference type="Proteomes" id="UP000324800">
    <property type="component" value="Unassembled WGS sequence"/>
</dbReference>
<evidence type="ECO:0000256" key="2">
    <source>
        <dbReference type="ARBA" id="ARBA00022448"/>
    </source>
</evidence>
<evidence type="ECO:0000256" key="5">
    <source>
        <dbReference type="ARBA" id="ARBA00023065"/>
    </source>
</evidence>
<feature type="transmembrane region" description="Helical" evidence="8">
    <location>
        <begin position="27"/>
        <end position="52"/>
    </location>
</feature>
<feature type="region of interest" description="Disordered" evidence="7">
    <location>
        <begin position="744"/>
        <end position="780"/>
    </location>
</feature>
<evidence type="ECO:0000256" key="7">
    <source>
        <dbReference type="SAM" id="MobiDB-lite"/>
    </source>
</evidence>
<comment type="caution">
    <text evidence="9">The sequence shown here is derived from an EMBL/GenBank/DDBJ whole genome shotgun (WGS) entry which is preliminary data.</text>
</comment>
<dbReference type="PANTHER" id="PTHR31064:SF30">
    <property type="entry name" value="HIGH-AFFINITY POTASSIUM TRANSPORT PROTEIN-RELATED"/>
    <property type="match status" value="1"/>
</dbReference>
<evidence type="ECO:0000256" key="8">
    <source>
        <dbReference type="SAM" id="Phobius"/>
    </source>
</evidence>
<feature type="compositionally biased region" description="Polar residues" evidence="7">
    <location>
        <begin position="754"/>
        <end position="769"/>
    </location>
</feature>
<gene>
    <name evidence="9" type="ORF">EZS28_018709</name>
</gene>
<organism evidence="9 10">
    <name type="scientific">Streblomastix strix</name>
    <dbReference type="NCBI Taxonomy" id="222440"/>
    <lineage>
        <taxon>Eukaryota</taxon>
        <taxon>Metamonada</taxon>
        <taxon>Preaxostyla</taxon>
        <taxon>Oxymonadida</taxon>
        <taxon>Streblomastigidae</taxon>
        <taxon>Streblomastix</taxon>
    </lineage>
</organism>
<feature type="region of interest" description="Disordered" evidence="7">
    <location>
        <begin position="256"/>
        <end position="329"/>
    </location>
</feature>
<feature type="compositionally biased region" description="Low complexity" evidence="7">
    <location>
        <begin position="683"/>
        <end position="694"/>
    </location>
</feature>
<feature type="compositionally biased region" description="Low complexity" evidence="7">
    <location>
        <begin position="368"/>
        <end position="403"/>
    </location>
</feature>
<dbReference type="GO" id="GO:0030001">
    <property type="term" value="P:metal ion transport"/>
    <property type="evidence" value="ECO:0007669"/>
    <property type="project" value="UniProtKB-ARBA"/>
</dbReference>
<keyword evidence="5" id="KW-0406">Ion transport</keyword>
<keyword evidence="2" id="KW-0813">Transport</keyword>
<dbReference type="AlphaFoldDB" id="A0A5J4VTY8"/>
<name>A0A5J4VTY8_9EUKA</name>